<keyword evidence="2" id="KW-1185">Reference proteome</keyword>
<protein>
    <submittedName>
        <fullName evidence="1">Formyl transferase</fullName>
    </submittedName>
</protein>
<gene>
    <name evidence="1" type="ORF">JHL16_06785</name>
</gene>
<sequence>MARIAVVTVPSPQSWIIVNALVKFFGPVTIVAEERESKLTLIRRRMRRQGVITILGQIGFVLFQRLLAQKSRKRIGEIIAEYGIDPNPNAACEMIKVGSVNSDACRAALAKLAPDVVLVVGTRIIGKETLSSITVPVINFHSGINPKYRGQAGGYWALAMGDPDNAGVTVHLVDEGVDTGAVLYQARFKATPRDNFITYFFTQAAIARPLAITAVEDALAGRLKPVKVDLPSQQFYHPTLWFYLWTAWTKGVW</sequence>
<name>A0ACC5R0F2_9HYPH</name>
<evidence type="ECO:0000313" key="2">
    <source>
        <dbReference type="Proteomes" id="UP000616151"/>
    </source>
</evidence>
<proteinExistence type="predicted"/>
<organism evidence="1 2">
    <name type="scientific">Taklimakanibacter albus</name>
    <dbReference type="NCBI Taxonomy" id="2800327"/>
    <lineage>
        <taxon>Bacteria</taxon>
        <taxon>Pseudomonadati</taxon>
        <taxon>Pseudomonadota</taxon>
        <taxon>Alphaproteobacteria</taxon>
        <taxon>Hyphomicrobiales</taxon>
        <taxon>Aestuariivirgaceae</taxon>
        <taxon>Taklimakanibacter</taxon>
    </lineage>
</organism>
<comment type="caution">
    <text evidence="1">The sequence shown here is derived from an EMBL/GenBank/DDBJ whole genome shotgun (WGS) entry which is preliminary data.</text>
</comment>
<keyword evidence="1" id="KW-0808">Transferase</keyword>
<evidence type="ECO:0000313" key="1">
    <source>
        <dbReference type="EMBL" id="MBK1866054.1"/>
    </source>
</evidence>
<dbReference type="EMBL" id="JAENHL010000006">
    <property type="protein sequence ID" value="MBK1866054.1"/>
    <property type="molecule type" value="Genomic_DNA"/>
</dbReference>
<reference evidence="1" key="1">
    <citation type="submission" date="2021-01" db="EMBL/GenBank/DDBJ databases">
        <authorList>
            <person name="Sun Q."/>
        </authorList>
    </citation>
    <scope>NUCLEOTIDE SEQUENCE</scope>
    <source>
        <strain evidence="1">YIM B02566</strain>
    </source>
</reference>
<dbReference type="Proteomes" id="UP000616151">
    <property type="component" value="Unassembled WGS sequence"/>
</dbReference>
<accession>A0ACC5R0F2</accession>